<dbReference type="EMBL" id="BMVO01000006">
    <property type="protein sequence ID" value="GHB02489.1"/>
    <property type="molecule type" value="Genomic_DNA"/>
</dbReference>
<evidence type="ECO:0000313" key="2">
    <source>
        <dbReference type="Proteomes" id="UP000599437"/>
    </source>
</evidence>
<accession>A0ABQ3DKU9</accession>
<dbReference type="Proteomes" id="UP000599437">
    <property type="component" value="Unassembled WGS sequence"/>
</dbReference>
<sequence length="223" mass="24107">MSRGAEAHPERLYPEVAAAGGLVAAMYEAAGRCACDIGSWSPTPAGVVSETARGFVTVGLAADKRLFRLGTGIPDYAWAIGATDDLGLLVEAVAAWRQGVSFDALRARFEFLDLDELTGALDNGEPARTQWSHLLSSDFYRPQWNLLRRLHSDEALRGFFPVLSHSAVRLRADPLDAVSRQVKVAEADAGRYEVLRVGAPEAAWVEVPAADLVACVRAFLAER</sequence>
<reference evidence="2" key="1">
    <citation type="journal article" date="2019" name="Int. J. Syst. Evol. Microbiol.">
        <title>The Global Catalogue of Microorganisms (GCM) 10K type strain sequencing project: providing services to taxonomists for standard genome sequencing and annotation.</title>
        <authorList>
            <consortium name="The Broad Institute Genomics Platform"/>
            <consortium name="The Broad Institute Genome Sequencing Center for Infectious Disease"/>
            <person name="Wu L."/>
            <person name="Ma J."/>
        </authorList>
    </citation>
    <scope>NUCLEOTIDE SEQUENCE [LARGE SCALE GENOMIC DNA]</scope>
    <source>
        <strain evidence="2">JCM 4737</strain>
    </source>
</reference>
<proteinExistence type="predicted"/>
<gene>
    <name evidence="1" type="ORF">GCM10010346_26800</name>
</gene>
<protein>
    <submittedName>
        <fullName evidence="1">Uncharacterized protein</fullName>
    </submittedName>
</protein>
<name>A0ABQ3DKU9_9ACTN</name>
<keyword evidence="2" id="KW-1185">Reference proteome</keyword>
<comment type="caution">
    <text evidence="1">The sequence shown here is derived from an EMBL/GenBank/DDBJ whole genome shotgun (WGS) entry which is preliminary data.</text>
</comment>
<organism evidence="1 2">
    <name type="scientific">Streptomyces chryseus</name>
    <dbReference type="NCBI Taxonomy" id="68186"/>
    <lineage>
        <taxon>Bacteria</taxon>
        <taxon>Bacillati</taxon>
        <taxon>Actinomycetota</taxon>
        <taxon>Actinomycetes</taxon>
        <taxon>Kitasatosporales</taxon>
        <taxon>Streptomycetaceae</taxon>
        <taxon>Streptomyces</taxon>
    </lineage>
</organism>
<evidence type="ECO:0000313" key="1">
    <source>
        <dbReference type="EMBL" id="GHB02489.1"/>
    </source>
</evidence>